<evidence type="ECO:0000256" key="5">
    <source>
        <dbReference type="ARBA" id="ARBA00022882"/>
    </source>
</evidence>
<feature type="transmembrane region" description="Helical" evidence="11">
    <location>
        <begin position="97"/>
        <end position="115"/>
    </location>
</feature>
<keyword evidence="3" id="KW-1003">Cell membrane</keyword>
<evidence type="ECO:0000256" key="10">
    <source>
        <dbReference type="SAM" id="MobiDB-lite"/>
    </source>
</evidence>
<dbReference type="PANTHER" id="PTHR46480">
    <property type="entry name" value="F20B24.22"/>
    <property type="match status" value="1"/>
</dbReference>
<protein>
    <recommendedName>
        <fullName evidence="14">Voltage-gated hydrogen channel 1</fullName>
    </recommendedName>
</protein>
<evidence type="ECO:0000313" key="13">
    <source>
        <dbReference type="Proteomes" id="UP000507470"/>
    </source>
</evidence>
<keyword evidence="4 11" id="KW-0812">Transmembrane</keyword>
<feature type="region of interest" description="Disordered" evidence="10">
    <location>
        <begin position="415"/>
        <end position="435"/>
    </location>
</feature>
<keyword evidence="8 11" id="KW-0472">Membrane</keyword>
<keyword evidence="13" id="KW-1185">Reference proteome</keyword>
<evidence type="ECO:0000256" key="7">
    <source>
        <dbReference type="ARBA" id="ARBA00023065"/>
    </source>
</evidence>
<dbReference type="GO" id="GO:0034702">
    <property type="term" value="C:monoatomic ion channel complex"/>
    <property type="evidence" value="ECO:0007669"/>
    <property type="project" value="UniProtKB-KW"/>
</dbReference>
<dbReference type="Proteomes" id="UP000507470">
    <property type="component" value="Unassembled WGS sequence"/>
</dbReference>
<reference evidence="12 13" key="1">
    <citation type="submission" date="2020-06" db="EMBL/GenBank/DDBJ databases">
        <authorList>
            <person name="Li R."/>
            <person name="Bekaert M."/>
        </authorList>
    </citation>
    <scope>NUCLEOTIDE SEQUENCE [LARGE SCALE GENOMIC DNA]</scope>
    <source>
        <strain evidence="13">wild</strain>
    </source>
</reference>
<feature type="region of interest" description="Disordered" evidence="10">
    <location>
        <begin position="1"/>
        <end position="26"/>
    </location>
</feature>
<dbReference type="InterPro" id="IPR031846">
    <property type="entry name" value="Hvcn1"/>
</dbReference>
<keyword evidence="5" id="KW-0851">Voltage-gated channel</keyword>
<evidence type="ECO:0000256" key="2">
    <source>
        <dbReference type="ARBA" id="ARBA00022448"/>
    </source>
</evidence>
<sequence>MFPNFGASLNGHTPDGGGNKPKYGKRRESAIRVKRCIDTHFHIKTLVAETLVLAKTHGYVEKIENELEEELQQDSLHLHEHFGKIRRRGYEFFKSKYMLLTLVILCIFDCALVLGELTLDLYKVKVTLEETESFTNSTHYFLALIRETNEQILRGKQTQEIFNMLLQATIHWNISDSDHDVINNSTNSSIQYKVRVKRTLPMSTIHPVTDISPDVRTMDSMFDNTAVIHSHKEYSIEEQIAHICHFASVAILGIISIETILKALCAGSLFFHRRLEVFDAFVVTISFIADTILLVAFPSYSTRDFVFILAFLLPWRVIRVVDSLVVAVKDHEHFRLKLLYGRKKKIQNTLRDTEVKVQIFKYQCNALRRLCLAEGIDEWKIDQCLKAEQKFQSTLGKRKNKMKLDSSSLCLISENETLPSSSRSSPRPSIPSLDFRGLKIMNGNSVKHNENDSIDDVNEV</sequence>
<organism evidence="12 13">
    <name type="scientific">Mytilus coruscus</name>
    <name type="common">Sea mussel</name>
    <dbReference type="NCBI Taxonomy" id="42192"/>
    <lineage>
        <taxon>Eukaryota</taxon>
        <taxon>Metazoa</taxon>
        <taxon>Spiralia</taxon>
        <taxon>Lophotrochozoa</taxon>
        <taxon>Mollusca</taxon>
        <taxon>Bivalvia</taxon>
        <taxon>Autobranchia</taxon>
        <taxon>Pteriomorphia</taxon>
        <taxon>Mytilida</taxon>
        <taxon>Mytiloidea</taxon>
        <taxon>Mytilidae</taxon>
        <taxon>Mytilinae</taxon>
        <taxon>Mytilus</taxon>
    </lineage>
</organism>
<evidence type="ECO:0000256" key="11">
    <source>
        <dbReference type="SAM" id="Phobius"/>
    </source>
</evidence>
<comment type="subcellular location">
    <subcellularLocation>
        <location evidence="1">Cell membrane</location>
        <topology evidence="1">Multi-pass membrane protein</topology>
    </subcellularLocation>
</comment>
<accession>A0A6J8AML4</accession>
<evidence type="ECO:0008006" key="14">
    <source>
        <dbReference type="Google" id="ProtNLM"/>
    </source>
</evidence>
<dbReference type="EMBL" id="CACVKT020001700">
    <property type="protein sequence ID" value="CAC5370472.1"/>
    <property type="molecule type" value="Genomic_DNA"/>
</dbReference>
<keyword evidence="9" id="KW-0407">Ion channel</keyword>
<evidence type="ECO:0000256" key="4">
    <source>
        <dbReference type="ARBA" id="ARBA00022692"/>
    </source>
</evidence>
<dbReference type="AlphaFoldDB" id="A0A6J8AML4"/>
<evidence type="ECO:0000256" key="3">
    <source>
        <dbReference type="ARBA" id="ARBA00022475"/>
    </source>
</evidence>
<dbReference type="GO" id="GO:0030171">
    <property type="term" value="F:voltage-gated proton channel activity"/>
    <property type="evidence" value="ECO:0007669"/>
    <property type="project" value="InterPro"/>
</dbReference>
<name>A0A6J8AML4_MYTCO</name>
<feature type="transmembrane region" description="Helical" evidence="11">
    <location>
        <begin position="240"/>
        <end position="265"/>
    </location>
</feature>
<dbReference type="InterPro" id="IPR027359">
    <property type="entry name" value="Volt_channel_dom_sf"/>
</dbReference>
<dbReference type="OrthoDB" id="427456at2759"/>
<evidence type="ECO:0000313" key="12">
    <source>
        <dbReference type="EMBL" id="CAC5370472.1"/>
    </source>
</evidence>
<dbReference type="PANTHER" id="PTHR46480:SF1">
    <property type="entry name" value="VOLTAGE-GATED HYDROGEN CHANNEL 1"/>
    <property type="match status" value="1"/>
</dbReference>
<keyword evidence="2" id="KW-0813">Transport</keyword>
<feature type="compositionally biased region" description="Low complexity" evidence="10">
    <location>
        <begin position="419"/>
        <end position="432"/>
    </location>
</feature>
<proteinExistence type="predicted"/>
<keyword evidence="6 11" id="KW-1133">Transmembrane helix</keyword>
<evidence type="ECO:0000256" key="9">
    <source>
        <dbReference type="ARBA" id="ARBA00023303"/>
    </source>
</evidence>
<evidence type="ECO:0000256" key="1">
    <source>
        <dbReference type="ARBA" id="ARBA00004651"/>
    </source>
</evidence>
<gene>
    <name evidence="12" type="ORF">MCOR_9300</name>
</gene>
<keyword evidence="7" id="KW-0406">Ion transport</keyword>
<evidence type="ECO:0000256" key="6">
    <source>
        <dbReference type="ARBA" id="ARBA00022989"/>
    </source>
</evidence>
<evidence type="ECO:0000256" key="8">
    <source>
        <dbReference type="ARBA" id="ARBA00023136"/>
    </source>
</evidence>
<dbReference type="Gene3D" id="1.20.120.350">
    <property type="entry name" value="Voltage-gated potassium channels. Chain C"/>
    <property type="match status" value="1"/>
</dbReference>
<feature type="transmembrane region" description="Helical" evidence="11">
    <location>
        <begin position="277"/>
        <end position="299"/>
    </location>
</feature>
<dbReference type="GO" id="GO:0005886">
    <property type="term" value="C:plasma membrane"/>
    <property type="evidence" value="ECO:0007669"/>
    <property type="project" value="UniProtKB-SubCell"/>
</dbReference>